<reference evidence="1 2" key="1">
    <citation type="submission" date="2012-06" db="EMBL/GenBank/DDBJ databases">
        <title>Complete sequence of chromosome of Mycobacterium chubuense NBB4.</title>
        <authorList>
            <consortium name="US DOE Joint Genome Institute"/>
            <person name="Lucas S."/>
            <person name="Han J."/>
            <person name="Lapidus A."/>
            <person name="Cheng J.-F."/>
            <person name="Goodwin L."/>
            <person name="Pitluck S."/>
            <person name="Peters L."/>
            <person name="Mikhailova N."/>
            <person name="Teshima H."/>
            <person name="Detter J.C."/>
            <person name="Han C."/>
            <person name="Tapia R."/>
            <person name="Land M."/>
            <person name="Hauser L."/>
            <person name="Kyrpides N."/>
            <person name="Ivanova N."/>
            <person name="Pagani I."/>
            <person name="Mattes T."/>
            <person name="Holmes A."/>
            <person name="Rutledge P."/>
            <person name="Paulsen I."/>
            <person name="Coleman N."/>
            <person name="Woyke T."/>
        </authorList>
    </citation>
    <scope>NUCLEOTIDE SEQUENCE [LARGE SCALE GENOMIC DNA]</scope>
    <source>
        <strain evidence="1 2">NBB4</strain>
    </source>
</reference>
<protein>
    <submittedName>
        <fullName evidence="1">Uncharacterized protein</fullName>
    </submittedName>
</protein>
<dbReference type="AlphaFoldDB" id="I4BL61"/>
<evidence type="ECO:0000313" key="1">
    <source>
        <dbReference type="EMBL" id="AFM18018.1"/>
    </source>
</evidence>
<dbReference type="Proteomes" id="UP000006057">
    <property type="component" value="Chromosome"/>
</dbReference>
<dbReference type="eggNOG" id="ENOG5031EAV">
    <property type="taxonomic scope" value="Bacteria"/>
</dbReference>
<proteinExistence type="predicted"/>
<dbReference type="PATRIC" id="fig|710421.3.peg.3270"/>
<dbReference type="HOGENOM" id="CLU_100952_0_0_11"/>
<name>I4BL61_MYCCN</name>
<evidence type="ECO:0000313" key="2">
    <source>
        <dbReference type="Proteomes" id="UP000006057"/>
    </source>
</evidence>
<dbReference type="KEGG" id="mcb:Mycch_3273"/>
<organism evidence="1 2">
    <name type="scientific">Mycolicibacterium chubuense (strain NBB4)</name>
    <name type="common">Mycobacterium chubuense</name>
    <dbReference type="NCBI Taxonomy" id="710421"/>
    <lineage>
        <taxon>Bacteria</taxon>
        <taxon>Bacillati</taxon>
        <taxon>Actinomycetota</taxon>
        <taxon>Actinomycetes</taxon>
        <taxon>Mycobacteriales</taxon>
        <taxon>Mycobacteriaceae</taxon>
        <taxon>Mycolicibacterium</taxon>
    </lineage>
</organism>
<gene>
    <name evidence="1" type="ordered locus">Mycch_3273</name>
</gene>
<accession>I4BL61</accession>
<sequence precursor="true">MRLAAPRHARLAAPRHARLAAPRHARLAAPRHARLAAAATGTFAALAMIVVGCTHVTGGDATVASGEAPLYRASVSASIEQSAASSSARESERQASMTTEAVHTACEAMSSSSADAIGAVNKYVDAFNANPAGATAAAGPAVDALNHSADLVVGSISDPLPQQLKDGLNGWVDAARAVATAIAGNYPTDQFNASIARLNDAKTTALDRCDAAYR</sequence>
<dbReference type="STRING" id="710421.Mycch_3273"/>
<dbReference type="EMBL" id="CP003053">
    <property type="protein sequence ID" value="AFM18018.1"/>
    <property type="molecule type" value="Genomic_DNA"/>
</dbReference>
<keyword evidence="2" id="KW-1185">Reference proteome</keyword>